<dbReference type="InterPro" id="IPR004089">
    <property type="entry name" value="MCPsignal_dom"/>
</dbReference>
<feature type="transmembrane region" description="Helical" evidence="5">
    <location>
        <begin position="12"/>
        <end position="33"/>
    </location>
</feature>
<evidence type="ECO:0000259" key="7">
    <source>
        <dbReference type="PROSITE" id="PS50885"/>
    </source>
</evidence>
<evidence type="ECO:0000313" key="9">
    <source>
        <dbReference type="Proteomes" id="UP000031866"/>
    </source>
</evidence>
<evidence type="ECO:0000256" key="1">
    <source>
        <dbReference type="ARBA" id="ARBA00023224"/>
    </source>
</evidence>
<dbReference type="InterPro" id="IPR003660">
    <property type="entry name" value="HAMP_dom"/>
</dbReference>
<dbReference type="GO" id="GO:0016020">
    <property type="term" value="C:membrane"/>
    <property type="evidence" value="ECO:0007669"/>
    <property type="project" value="InterPro"/>
</dbReference>
<dbReference type="SMART" id="SM00304">
    <property type="entry name" value="HAMP"/>
    <property type="match status" value="1"/>
</dbReference>
<sequence length="570" mass="63198">MIWFKNLKISHKLISTFTFISILVCIVGFIGLYNMNIINNNATSMHDYNLASINNLTTLKQNISDIRSDLLKLAYQRNVSEKDTVKKDIKDLIDENNDLIKIYESTLISESEKPAFSNLKENFNKYVDLSNSIIKYVDENNFSEADENYSKVTETRKNIYLSMDELIKNNVNQADASYSENNSTFKRSLYITISIILISLLLAVILGLSISFMISKQVKRVLIFAEALGSGDLTKTITVDSKDEIGDLSMALNNAKENIQNLIVEIMNSSSDISATSEELSATTEEIASKMEIVNESTEHISKGVQDLSATTEEVTASTEEISSAINSIAKDAENSLVSVNEIKERAYNIRNKSSKNIEESNLIYDKNRLNILESIENSKIVSEVRIMANSIGSIAEQTNLLALNAAIEAARAGEHGKGFAVVADEVRKLAEQSSNAVYNIQTMVSQVEASVESLSKSGQDVLEFMADNVKPNYELLMNTGIQYEKDSEFISNIIDKSASSSKQMDEVIMQISGAIQNVSSVAQESASNTEEILNSITEVTFALSDVTKSAQSQAELSQKLNEMIQRFKI</sequence>
<dbReference type="GO" id="GO:0006935">
    <property type="term" value="P:chemotaxis"/>
    <property type="evidence" value="ECO:0007669"/>
    <property type="project" value="InterPro"/>
</dbReference>
<dbReference type="RefSeq" id="WP_041898153.1">
    <property type="nucleotide sequence ID" value="NZ_CP010086.2"/>
</dbReference>
<dbReference type="GO" id="GO:0004888">
    <property type="term" value="F:transmembrane signaling receptor activity"/>
    <property type="evidence" value="ECO:0007669"/>
    <property type="project" value="InterPro"/>
</dbReference>
<dbReference type="Gene3D" id="1.10.287.950">
    <property type="entry name" value="Methyl-accepting chemotaxis protein"/>
    <property type="match status" value="1"/>
</dbReference>
<keyword evidence="5" id="KW-0812">Transmembrane</keyword>
<evidence type="ECO:0000256" key="3">
    <source>
        <dbReference type="PROSITE-ProRule" id="PRU00284"/>
    </source>
</evidence>
<dbReference type="Pfam" id="PF12729">
    <property type="entry name" value="4HB_MCP_1"/>
    <property type="match status" value="1"/>
</dbReference>
<proteinExistence type="inferred from homology"/>
<name>A0A0B5QU32_CLOBE</name>
<dbReference type="PROSITE" id="PS50885">
    <property type="entry name" value="HAMP"/>
    <property type="match status" value="1"/>
</dbReference>
<dbReference type="OrthoDB" id="1887545at2"/>
<dbReference type="PANTHER" id="PTHR32089:SF112">
    <property type="entry name" value="LYSOZYME-LIKE PROTEIN-RELATED"/>
    <property type="match status" value="1"/>
</dbReference>
<dbReference type="KEGG" id="cbei:LF65_03841"/>
<keyword evidence="5" id="KW-0472">Membrane</keyword>
<feature type="transmembrane region" description="Helical" evidence="5">
    <location>
        <begin position="189"/>
        <end position="214"/>
    </location>
</feature>
<comment type="similarity">
    <text evidence="2">Belongs to the methyl-accepting chemotaxis (MCP) protein family.</text>
</comment>
<dbReference type="STRING" id="1520.LF65_03841"/>
<dbReference type="SMART" id="SM00283">
    <property type="entry name" value="MA"/>
    <property type="match status" value="1"/>
</dbReference>
<dbReference type="InterPro" id="IPR004090">
    <property type="entry name" value="Chemotax_Me-accpt_rcpt"/>
</dbReference>
<dbReference type="Proteomes" id="UP000031866">
    <property type="component" value="Chromosome"/>
</dbReference>
<dbReference type="GO" id="GO:0007165">
    <property type="term" value="P:signal transduction"/>
    <property type="evidence" value="ECO:0007669"/>
    <property type="project" value="UniProtKB-KW"/>
</dbReference>
<dbReference type="PANTHER" id="PTHR32089">
    <property type="entry name" value="METHYL-ACCEPTING CHEMOTAXIS PROTEIN MCPB"/>
    <property type="match status" value="1"/>
</dbReference>
<dbReference type="PROSITE" id="PS50111">
    <property type="entry name" value="CHEMOTAXIS_TRANSDUC_2"/>
    <property type="match status" value="1"/>
</dbReference>
<organism evidence="8 9">
    <name type="scientific">Clostridium beijerinckii</name>
    <name type="common">Clostridium MP</name>
    <dbReference type="NCBI Taxonomy" id="1520"/>
    <lineage>
        <taxon>Bacteria</taxon>
        <taxon>Bacillati</taxon>
        <taxon>Bacillota</taxon>
        <taxon>Clostridia</taxon>
        <taxon>Eubacteriales</taxon>
        <taxon>Clostridiaceae</taxon>
        <taxon>Clostridium</taxon>
    </lineage>
</organism>
<accession>A0A0B5QU32</accession>
<dbReference type="Pfam" id="PF00672">
    <property type="entry name" value="HAMP"/>
    <property type="match status" value="1"/>
</dbReference>
<keyword evidence="5" id="KW-1133">Transmembrane helix</keyword>
<dbReference type="AlphaFoldDB" id="A0A0B5QU32"/>
<gene>
    <name evidence="8" type="ORF">LF65_03841</name>
</gene>
<dbReference type="CDD" id="cd06225">
    <property type="entry name" value="HAMP"/>
    <property type="match status" value="1"/>
</dbReference>
<protein>
    <submittedName>
        <fullName evidence="8">Chemotaxis protein</fullName>
    </submittedName>
</protein>
<evidence type="ECO:0000313" key="8">
    <source>
        <dbReference type="EMBL" id="AJH00394.1"/>
    </source>
</evidence>
<feature type="domain" description="HAMP" evidence="7">
    <location>
        <begin position="212"/>
        <end position="264"/>
    </location>
</feature>
<dbReference type="InterPro" id="IPR024478">
    <property type="entry name" value="HlyB_4HB_MCP"/>
</dbReference>
<dbReference type="EMBL" id="CP010086">
    <property type="protein sequence ID" value="AJH00394.1"/>
    <property type="molecule type" value="Genomic_DNA"/>
</dbReference>
<evidence type="ECO:0000256" key="4">
    <source>
        <dbReference type="SAM" id="Coils"/>
    </source>
</evidence>
<feature type="domain" description="Methyl-accepting transducer" evidence="6">
    <location>
        <begin position="283"/>
        <end position="541"/>
    </location>
</feature>
<feature type="coiled-coil region" evidence="4">
    <location>
        <begin position="245"/>
        <end position="272"/>
    </location>
</feature>
<keyword evidence="4" id="KW-0175">Coiled coil</keyword>
<dbReference type="SUPFAM" id="SSF58104">
    <property type="entry name" value="Methyl-accepting chemotaxis protein (MCP) signaling domain"/>
    <property type="match status" value="1"/>
</dbReference>
<evidence type="ECO:0000259" key="6">
    <source>
        <dbReference type="PROSITE" id="PS50111"/>
    </source>
</evidence>
<evidence type="ECO:0000256" key="2">
    <source>
        <dbReference type="ARBA" id="ARBA00029447"/>
    </source>
</evidence>
<dbReference type="Pfam" id="PF00015">
    <property type="entry name" value="MCPsignal"/>
    <property type="match status" value="1"/>
</dbReference>
<dbReference type="PRINTS" id="PR00260">
    <property type="entry name" value="CHEMTRNSDUCR"/>
</dbReference>
<keyword evidence="1 3" id="KW-0807">Transducer</keyword>
<evidence type="ECO:0000256" key="5">
    <source>
        <dbReference type="SAM" id="Phobius"/>
    </source>
</evidence>
<reference evidence="9" key="1">
    <citation type="submission" date="2014-12" db="EMBL/GenBank/DDBJ databases">
        <title>Genome sequence of Clostridium beijerinckii strain 59B.</title>
        <authorList>
            <person name="Little G.T."/>
            <person name="Minton N.P."/>
        </authorList>
    </citation>
    <scope>NUCLEOTIDE SEQUENCE [LARGE SCALE GENOMIC DNA]</scope>
    <source>
        <strain evidence="9">59B</strain>
    </source>
</reference>